<name>A0A0S7YH80_UNCT6</name>
<dbReference type="InterPro" id="IPR001599">
    <property type="entry name" value="Macroglobln_a2"/>
</dbReference>
<dbReference type="Pfam" id="PF07678">
    <property type="entry name" value="TED_complement"/>
    <property type="match status" value="1"/>
</dbReference>
<evidence type="ECO:0000313" key="6">
    <source>
        <dbReference type="Proteomes" id="UP000051012"/>
    </source>
</evidence>
<proteinExistence type="predicted"/>
<dbReference type="GO" id="GO:0004866">
    <property type="term" value="F:endopeptidase inhibitor activity"/>
    <property type="evidence" value="ECO:0007669"/>
    <property type="project" value="InterPro"/>
</dbReference>
<protein>
    <recommendedName>
        <fullName evidence="7">Alpha-2-macroglobulin domain-containing protein</fullName>
    </recommendedName>
</protein>
<evidence type="ECO:0000256" key="2">
    <source>
        <dbReference type="ARBA" id="ARBA00022966"/>
    </source>
</evidence>
<dbReference type="InterPro" id="IPR050473">
    <property type="entry name" value="A2M/Complement_sys"/>
</dbReference>
<keyword evidence="2" id="KW-0882">Thioester bond</keyword>
<dbReference type="PANTHER" id="PTHR11412:SF136">
    <property type="entry name" value="CD109 ANTIGEN"/>
    <property type="match status" value="1"/>
</dbReference>
<accession>A0A0S7YH80</accession>
<dbReference type="Gene3D" id="2.60.40.690">
    <property type="entry name" value="Alpha-macroglobulin, receptor-binding domain"/>
    <property type="match status" value="1"/>
</dbReference>
<dbReference type="SMART" id="SM01360">
    <property type="entry name" value="A2M"/>
    <property type="match status" value="1"/>
</dbReference>
<feature type="non-terminal residue" evidence="5">
    <location>
        <position position="1"/>
    </location>
</feature>
<dbReference type="InterPro" id="IPR011626">
    <property type="entry name" value="Alpha-macroglobulin_TED"/>
</dbReference>
<dbReference type="InterPro" id="IPR047565">
    <property type="entry name" value="Alpha-macroglob_thiol-ester_cl"/>
</dbReference>
<organism evidence="5 6">
    <name type="scientific">candidate division TA06 bacterium DG_78</name>
    <dbReference type="NCBI Taxonomy" id="1703772"/>
    <lineage>
        <taxon>Bacteria</taxon>
        <taxon>Bacteria division TA06</taxon>
    </lineage>
</organism>
<keyword evidence="1" id="KW-0732">Signal</keyword>
<dbReference type="Proteomes" id="UP000051012">
    <property type="component" value="Unassembled WGS sequence"/>
</dbReference>
<feature type="domain" description="Alpha-macroglobulin receptor-binding" evidence="4">
    <location>
        <begin position="609"/>
        <end position="695"/>
    </location>
</feature>
<dbReference type="PANTHER" id="PTHR11412">
    <property type="entry name" value="MACROGLOBULIN / COMPLEMENT"/>
    <property type="match status" value="1"/>
</dbReference>
<dbReference type="Gene3D" id="2.20.130.20">
    <property type="match status" value="1"/>
</dbReference>
<dbReference type="InterPro" id="IPR009048">
    <property type="entry name" value="A-macroglobulin_rcpt-bd"/>
</dbReference>
<dbReference type="Pfam" id="PF07677">
    <property type="entry name" value="A2M_recep"/>
    <property type="match status" value="1"/>
</dbReference>
<sequence>PGEEPRIREFFPETFIFEPALITDHKGEAWLSVTMPDAITTWRVTAFASSRKGELGSTLSQIRVFQDFFVDIDLPIALTEGDEISIPIAIYNYLPRDQEIKIVLQEEEWFDILEMAEVTKTLTKDEVSVVYFPIKVTKIGYYSMLVKAYGEVKSDAIKRMIAVLPNGRRFENIISDRLEGTITQHVHFPDNAIGGANTVILKIFPGIYSQIVEGLDNLFRVPFGCFEQTTSVTYPNILLLDYLRQTEQIKPETEMTAEEYISLGYQRLLSFEVQGGGFSWFGDAPANKVLTAYGLMQFNDMAKVYEIDERIIERTTQWLKSQQNKDGSWSPDAQYLHAESWTKIQKSEILPTAYICWALGDIGERGTAVSQGLSFLRANINAVDDAYIMALVANAFVAIEPKSETTLEVLKKLVSMAEEKDDAIYWKSDIASVTFSRGAGADVEATGLAAYALIKSGKYSDVVNKVLTYLIRAKQPSGLWYTTQGTIIALRSLVASLGGEAEDVDAHIAVTMNGKKVTSLNITKANADIMHQIDLTEYLGKENTVELTVNGEGNFTYEIMSAYYIPWKDLPRPVQPPFTINVDYDRTKLTVNDIVKVDVSIGLNRSGTAQMVMIDLGIPPGFEVQTPTLDELVGKKIQKYTVTPRQLIIYLDEVSSTKPVTLTYSIKAKYPIKAQIRSSRVYEYYNTSDEGVEQPIEMSVTL</sequence>
<evidence type="ECO:0000256" key="1">
    <source>
        <dbReference type="ARBA" id="ARBA00022729"/>
    </source>
</evidence>
<evidence type="ECO:0000259" key="3">
    <source>
        <dbReference type="SMART" id="SM01360"/>
    </source>
</evidence>
<dbReference type="SUPFAM" id="SSF49410">
    <property type="entry name" value="Alpha-macroglobulin receptor domain"/>
    <property type="match status" value="1"/>
</dbReference>
<dbReference type="CDD" id="cd02891">
    <property type="entry name" value="A2M_like"/>
    <property type="match status" value="1"/>
</dbReference>
<dbReference type="SMART" id="SM01419">
    <property type="entry name" value="Thiol-ester_cl"/>
    <property type="match status" value="1"/>
</dbReference>
<reference evidence="5 6" key="1">
    <citation type="journal article" date="2015" name="Microbiome">
        <title>Genomic resolution of linkages in carbon, nitrogen, and sulfur cycling among widespread estuary sediment bacteria.</title>
        <authorList>
            <person name="Baker B.J."/>
            <person name="Lazar C.S."/>
            <person name="Teske A.P."/>
            <person name="Dick G.J."/>
        </authorList>
    </citation>
    <scope>NUCLEOTIDE SEQUENCE [LARGE SCALE GENOMIC DNA]</scope>
    <source>
        <strain evidence="5">DG_78</strain>
    </source>
</reference>
<dbReference type="InterPro" id="IPR008930">
    <property type="entry name" value="Terpenoid_cyclase/PrenylTrfase"/>
</dbReference>
<dbReference type="SMART" id="SM01361">
    <property type="entry name" value="A2M_recep"/>
    <property type="match status" value="1"/>
</dbReference>
<evidence type="ECO:0008006" key="7">
    <source>
        <dbReference type="Google" id="ProtNLM"/>
    </source>
</evidence>
<dbReference type="Gene3D" id="2.60.40.10">
    <property type="entry name" value="Immunoglobulins"/>
    <property type="match status" value="1"/>
</dbReference>
<evidence type="ECO:0000313" key="5">
    <source>
        <dbReference type="EMBL" id="KPJ74117.1"/>
    </source>
</evidence>
<dbReference type="SUPFAM" id="SSF48239">
    <property type="entry name" value="Terpenoid cyclases/Protein prenyltransferases"/>
    <property type="match status" value="1"/>
</dbReference>
<dbReference type="Pfam" id="PF00207">
    <property type="entry name" value="A2M"/>
    <property type="match status" value="1"/>
</dbReference>
<comment type="caution">
    <text evidence="5">The sequence shown here is derived from an EMBL/GenBank/DDBJ whole genome shotgun (WGS) entry which is preliminary data.</text>
</comment>
<dbReference type="InterPro" id="IPR036595">
    <property type="entry name" value="A-macroglobulin_rcpt-bd_sf"/>
</dbReference>
<dbReference type="AlphaFoldDB" id="A0A0S7YH80"/>
<dbReference type="InterPro" id="IPR013783">
    <property type="entry name" value="Ig-like_fold"/>
</dbReference>
<dbReference type="Gene3D" id="1.50.10.20">
    <property type="match status" value="1"/>
</dbReference>
<dbReference type="PATRIC" id="fig|1703772.3.peg.630"/>
<evidence type="ECO:0000259" key="4">
    <source>
        <dbReference type="SMART" id="SM01361"/>
    </source>
</evidence>
<feature type="domain" description="Alpha-2-macroglobulin" evidence="3">
    <location>
        <begin position="14"/>
        <end position="104"/>
    </location>
</feature>
<dbReference type="EMBL" id="LJNI01000014">
    <property type="protein sequence ID" value="KPJ74117.1"/>
    <property type="molecule type" value="Genomic_DNA"/>
</dbReference>
<gene>
    <name evidence="5" type="ORF">AMJ52_01765</name>
</gene>
<dbReference type="GO" id="GO:0005615">
    <property type="term" value="C:extracellular space"/>
    <property type="evidence" value="ECO:0007669"/>
    <property type="project" value="InterPro"/>
</dbReference>